<organism evidence="3 4">
    <name type="scientific">Nocardia aobensis</name>
    <dbReference type="NCBI Taxonomy" id="257277"/>
    <lineage>
        <taxon>Bacteria</taxon>
        <taxon>Bacillati</taxon>
        <taxon>Actinomycetota</taxon>
        <taxon>Actinomycetes</taxon>
        <taxon>Mycobacteriales</taxon>
        <taxon>Nocardiaceae</taxon>
        <taxon>Nocardia</taxon>
    </lineage>
</organism>
<dbReference type="InterPro" id="IPR005693">
    <property type="entry name" value="Mce"/>
</dbReference>
<proteinExistence type="predicted"/>
<comment type="caution">
    <text evidence="3">The sequence shown here is derived from an EMBL/GenBank/DDBJ whole genome shotgun (WGS) entry which is preliminary data.</text>
</comment>
<feature type="domain" description="Mce/MlaD" evidence="1">
    <location>
        <begin position="41"/>
        <end position="114"/>
    </location>
</feature>
<keyword evidence="4" id="KW-1185">Reference proteome</keyword>
<accession>A0ABW6P9P4</accession>
<evidence type="ECO:0000259" key="1">
    <source>
        <dbReference type="Pfam" id="PF02470"/>
    </source>
</evidence>
<gene>
    <name evidence="3" type="ORF">ACFYU5_26025</name>
</gene>
<dbReference type="Pfam" id="PF02470">
    <property type="entry name" value="MlaD"/>
    <property type="match status" value="1"/>
</dbReference>
<feature type="domain" description="Mammalian cell entry C-terminal" evidence="2">
    <location>
        <begin position="121"/>
        <end position="289"/>
    </location>
</feature>
<name>A0ABW6P9P4_9NOCA</name>
<dbReference type="Proteomes" id="UP001601442">
    <property type="component" value="Unassembled WGS sequence"/>
</dbReference>
<dbReference type="PANTHER" id="PTHR33371:SF16">
    <property type="entry name" value="MCE-FAMILY PROTEIN MCE3F"/>
    <property type="match status" value="1"/>
</dbReference>
<dbReference type="PANTHER" id="PTHR33371">
    <property type="entry name" value="INTERMEMBRANE PHOSPHOLIPID TRANSPORT SYSTEM BINDING PROTEIN MLAD-RELATED"/>
    <property type="match status" value="1"/>
</dbReference>
<evidence type="ECO:0000313" key="4">
    <source>
        <dbReference type="Proteomes" id="UP001601442"/>
    </source>
</evidence>
<evidence type="ECO:0000259" key="2">
    <source>
        <dbReference type="Pfam" id="PF11887"/>
    </source>
</evidence>
<dbReference type="InterPro" id="IPR024516">
    <property type="entry name" value="Mce_C"/>
</dbReference>
<evidence type="ECO:0000313" key="3">
    <source>
        <dbReference type="EMBL" id="MFF0499884.1"/>
    </source>
</evidence>
<dbReference type="Pfam" id="PF11887">
    <property type="entry name" value="Mce4_CUP1"/>
    <property type="match status" value="1"/>
</dbReference>
<reference evidence="3 4" key="1">
    <citation type="submission" date="2024-10" db="EMBL/GenBank/DDBJ databases">
        <title>The Natural Products Discovery Center: Release of the First 8490 Sequenced Strains for Exploring Actinobacteria Biosynthetic Diversity.</title>
        <authorList>
            <person name="Kalkreuter E."/>
            <person name="Kautsar S.A."/>
            <person name="Yang D."/>
            <person name="Bader C.D."/>
            <person name="Teijaro C.N."/>
            <person name="Fluegel L."/>
            <person name="Davis C.M."/>
            <person name="Simpson J.R."/>
            <person name="Lauterbach L."/>
            <person name="Steele A.D."/>
            <person name="Gui C."/>
            <person name="Meng S."/>
            <person name="Li G."/>
            <person name="Viehrig K."/>
            <person name="Ye F."/>
            <person name="Su P."/>
            <person name="Kiefer A.F."/>
            <person name="Nichols A."/>
            <person name="Cepeda A.J."/>
            <person name="Yan W."/>
            <person name="Fan B."/>
            <person name="Jiang Y."/>
            <person name="Adhikari A."/>
            <person name="Zheng C.-J."/>
            <person name="Schuster L."/>
            <person name="Cowan T.M."/>
            <person name="Smanski M.J."/>
            <person name="Chevrette M.G."/>
            <person name="De Carvalho L.P.S."/>
            <person name="Shen B."/>
        </authorList>
    </citation>
    <scope>NUCLEOTIDE SEQUENCE [LARGE SCALE GENOMIC DNA]</scope>
    <source>
        <strain evidence="3 4">NPDC004119</strain>
    </source>
</reference>
<sequence length="479" mass="50923">MHLTRFVRIQLTVFTILTIVSLTVMGLKFMQIPALVGIGRYQVEVDLATNGNLYKTANVTFLGETVGRVADIEPSSDGVRVTLSMNSDTKIPADVDANVHSRSAIGEQYIDLVPRTKTAPYLRAGSVIPADRTSVPQDIGTLLDTVNRSLAALPGDNLHSLIDESYQAFNGTGPSIGRMLDSAYGLTKDGLGNLTPMTTLITDSGPVIDATAASDASIKSWASNVASLTGQLASSDAKFRDLLVHGRGAADEATALFQQLHPTLPVLLANLVSLGQVAVTYNAALEQILVLLPAGASALDTITYPDRNGIPADYMAFKLGINIPPPCTVGYLPASERRDGSAEDHPTRPAKPLFCALPQSDPNAVRGARNYPCVDQPGKRAPTVEMCKSDQDYQPLGTNPWIGESQPYVDNPQYHPSAYTIPGVGPSPPPAPTMSTAAYTTDGSYTGPDGRTYRQIDVAANAGTPGKELTWQTMMSPAR</sequence>
<dbReference type="InterPro" id="IPR052336">
    <property type="entry name" value="MlaD_Phospholipid_Transporter"/>
</dbReference>
<dbReference type="RefSeq" id="WP_387398741.1">
    <property type="nucleotide sequence ID" value="NZ_JBIAMT010000005.1"/>
</dbReference>
<dbReference type="NCBIfam" id="TIGR00996">
    <property type="entry name" value="Mtu_fam_mce"/>
    <property type="match status" value="1"/>
</dbReference>
<dbReference type="EMBL" id="JBIAMT010000005">
    <property type="protein sequence ID" value="MFF0499884.1"/>
    <property type="molecule type" value="Genomic_DNA"/>
</dbReference>
<protein>
    <submittedName>
        <fullName evidence="3">MCE family protein</fullName>
    </submittedName>
</protein>
<dbReference type="InterPro" id="IPR003399">
    <property type="entry name" value="Mce/MlaD"/>
</dbReference>